<proteinExistence type="predicted"/>
<evidence type="ECO:0000313" key="2">
    <source>
        <dbReference type="Proteomes" id="UP000015105"/>
    </source>
</evidence>
<evidence type="ECO:0000313" key="1">
    <source>
        <dbReference type="EnsemblPlants" id="AET2Gv20959800.30"/>
    </source>
</evidence>
<reference evidence="1" key="4">
    <citation type="submission" date="2019-03" db="UniProtKB">
        <authorList>
            <consortium name="EnsemblPlants"/>
        </authorList>
    </citation>
    <scope>IDENTIFICATION</scope>
</reference>
<protein>
    <recommendedName>
        <fullName evidence="3">Gelsolin-like domain-containing protein</fullName>
    </recommendedName>
</protein>
<dbReference type="InterPro" id="IPR029006">
    <property type="entry name" value="ADF-H/Gelsolin-like_dom_sf"/>
</dbReference>
<dbReference type="EnsemblPlants" id="AET2Gv20959800.30">
    <property type="protein sequence ID" value="AET2Gv20959800.30"/>
    <property type="gene ID" value="AET2Gv20959800"/>
</dbReference>
<reference evidence="1" key="5">
    <citation type="journal article" date="2021" name="G3 (Bethesda)">
        <title>Aegilops tauschii genome assembly Aet v5.0 features greater sequence contiguity and improved annotation.</title>
        <authorList>
            <person name="Wang L."/>
            <person name="Zhu T."/>
            <person name="Rodriguez J.C."/>
            <person name="Deal K.R."/>
            <person name="Dubcovsky J."/>
            <person name="McGuire P.E."/>
            <person name="Lux T."/>
            <person name="Spannagl M."/>
            <person name="Mayer K.F.X."/>
            <person name="Baldrich P."/>
            <person name="Meyers B.C."/>
            <person name="Huo N."/>
            <person name="Gu Y.Q."/>
            <person name="Zhou H."/>
            <person name="Devos K.M."/>
            <person name="Bennetzen J.L."/>
            <person name="Unver T."/>
            <person name="Budak H."/>
            <person name="Gulick P.J."/>
            <person name="Galiba G."/>
            <person name="Kalapos B."/>
            <person name="Nelson D.R."/>
            <person name="Li P."/>
            <person name="You F.M."/>
            <person name="Luo M.C."/>
            <person name="Dvorak J."/>
        </authorList>
    </citation>
    <scope>NUCLEOTIDE SEQUENCE [LARGE SCALE GENOMIC DNA]</scope>
    <source>
        <strain evidence="1">cv. AL8/78</strain>
    </source>
</reference>
<dbReference type="PRINTS" id="PR00597">
    <property type="entry name" value="GELSOLIN"/>
</dbReference>
<reference evidence="1" key="3">
    <citation type="journal article" date="2017" name="Nature">
        <title>Genome sequence of the progenitor of the wheat D genome Aegilops tauschii.</title>
        <authorList>
            <person name="Luo M.C."/>
            <person name="Gu Y.Q."/>
            <person name="Puiu D."/>
            <person name="Wang H."/>
            <person name="Twardziok S.O."/>
            <person name="Deal K.R."/>
            <person name="Huo N."/>
            <person name="Zhu T."/>
            <person name="Wang L."/>
            <person name="Wang Y."/>
            <person name="McGuire P.E."/>
            <person name="Liu S."/>
            <person name="Long H."/>
            <person name="Ramasamy R.K."/>
            <person name="Rodriguez J.C."/>
            <person name="Van S.L."/>
            <person name="Yuan L."/>
            <person name="Wang Z."/>
            <person name="Xia Z."/>
            <person name="Xiao L."/>
            <person name="Anderson O.D."/>
            <person name="Ouyang S."/>
            <person name="Liang Y."/>
            <person name="Zimin A.V."/>
            <person name="Pertea G."/>
            <person name="Qi P."/>
            <person name="Bennetzen J.L."/>
            <person name="Dai X."/>
            <person name="Dawson M.W."/>
            <person name="Muller H.G."/>
            <person name="Kugler K."/>
            <person name="Rivarola-Duarte L."/>
            <person name="Spannagl M."/>
            <person name="Mayer K.F.X."/>
            <person name="Lu F.H."/>
            <person name="Bevan M.W."/>
            <person name="Leroy P."/>
            <person name="Li P."/>
            <person name="You F.M."/>
            <person name="Sun Q."/>
            <person name="Liu Z."/>
            <person name="Lyons E."/>
            <person name="Wicker T."/>
            <person name="Salzberg S.L."/>
            <person name="Devos K.M."/>
            <person name="Dvorak J."/>
        </authorList>
    </citation>
    <scope>NUCLEOTIDE SEQUENCE [LARGE SCALE GENOMIC DNA]</scope>
    <source>
        <strain evidence="1">cv. AL8/78</strain>
    </source>
</reference>
<dbReference type="PANTHER" id="PTHR11977">
    <property type="entry name" value="VILLIN"/>
    <property type="match status" value="1"/>
</dbReference>
<reference evidence="2" key="2">
    <citation type="journal article" date="2017" name="Nat. Plants">
        <title>The Aegilops tauschii genome reveals multiple impacts of transposons.</title>
        <authorList>
            <person name="Zhao G."/>
            <person name="Zou C."/>
            <person name="Li K."/>
            <person name="Wang K."/>
            <person name="Li T."/>
            <person name="Gao L."/>
            <person name="Zhang X."/>
            <person name="Wang H."/>
            <person name="Yang Z."/>
            <person name="Liu X."/>
            <person name="Jiang W."/>
            <person name="Mao L."/>
            <person name="Kong X."/>
            <person name="Jiao Y."/>
            <person name="Jia J."/>
        </authorList>
    </citation>
    <scope>NUCLEOTIDE SEQUENCE [LARGE SCALE GENOMIC DNA]</scope>
    <source>
        <strain evidence="2">cv. AL8/78</strain>
    </source>
</reference>
<dbReference type="Proteomes" id="UP000015105">
    <property type="component" value="Chromosome 2D"/>
</dbReference>
<sequence>QKLLTGDSRTKSHVMKMIEGYETVTFKSKFNEWPPTPDLKLSSEDGRGKVAALLKSQGLDVKGLMKSAPVTEEPESYIDCTGHLQVWRVNGNAKTLLASSEQSKFYTGDCYIFQYTYTGEDKEECLIGTWFGNKSVEEERVSAISLASKMVQAAKFQATMVVTH</sequence>
<dbReference type="SUPFAM" id="SSF55753">
    <property type="entry name" value="Actin depolymerizing proteins"/>
    <property type="match status" value="1"/>
</dbReference>
<keyword evidence="2" id="KW-1185">Reference proteome</keyword>
<dbReference type="Gene3D" id="3.40.20.10">
    <property type="entry name" value="Severin"/>
    <property type="match status" value="1"/>
</dbReference>
<dbReference type="InterPro" id="IPR007122">
    <property type="entry name" value="Villin/Gelsolin"/>
</dbReference>
<reference evidence="2" key="1">
    <citation type="journal article" date="2014" name="Science">
        <title>Ancient hybridizations among the ancestral genomes of bread wheat.</title>
        <authorList>
            <consortium name="International Wheat Genome Sequencing Consortium,"/>
            <person name="Marcussen T."/>
            <person name="Sandve S.R."/>
            <person name="Heier L."/>
            <person name="Spannagl M."/>
            <person name="Pfeifer M."/>
            <person name="Jakobsen K.S."/>
            <person name="Wulff B.B."/>
            <person name="Steuernagel B."/>
            <person name="Mayer K.F."/>
            <person name="Olsen O.A."/>
        </authorList>
    </citation>
    <scope>NUCLEOTIDE SEQUENCE [LARGE SCALE GENOMIC DNA]</scope>
    <source>
        <strain evidence="2">cv. AL8/78</strain>
    </source>
</reference>
<dbReference type="Gramene" id="AET2Gv20959800.30">
    <property type="protein sequence ID" value="AET2Gv20959800.30"/>
    <property type="gene ID" value="AET2Gv20959800"/>
</dbReference>
<accession>A0A453CTV5</accession>
<dbReference type="PANTHER" id="PTHR11977:SF138">
    <property type="entry name" value="VILLIN-4"/>
    <property type="match status" value="1"/>
</dbReference>
<dbReference type="SMART" id="SM00262">
    <property type="entry name" value="GEL"/>
    <property type="match status" value="1"/>
</dbReference>
<dbReference type="GO" id="GO:0051014">
    <property type="term" value="P:actin filament severing"/>
    <property type="evidence" value="ECO:0007669"/>
    <property type="project" value="TreeGrafter"/>
</dbReference>
<dbReference type="InterPro" id="IPR036180">
    <property type="entry name" value="Gelsolin-like_dom_sf"/>
</dbReference>
<evidence type="ECO:0008006" key="3">
    <source>
        <dbReference type="Google" id="ProtNLM"/>
    </source>
</evidence>
<dbReference type="AlphaFoldDB" id="A0A453CTV5"/>
<dbReference type="GO" id="GO:0051015">
    <property type="term" value="F:actin filament binding"/>
    <property type="evidence" value="ECO:0007669"/>
    <property type="project" value="InterPro"/>
</dbReference>
<name>A0A453CTV5_AEGTS</name>
<organism evidence="1 2">
    <name type="scientific">Aegilops tauschii subsp. strangulata</name>
    <name type="common">Goatgrass</name>
    <dbReference type="NCBI Taxonomy" id="200361"/>
    <lineage>
        <taxon>Eukaryota</taxon>
        <taxon>Viridiplantae</taxon>
        <taxon>Streptophyta</taxon>
        <taxon>Embryophyta</taxon>
        <taxon>Tracheophyta</taxon>
        <taxon>Spermatophyta</taxon>
        <taxon>Magnoliopsida</taxon>
        <taxon>Liliopsida</taxon>
        <taxon>Poales</taxon>
        <taxon>Poaceae</taxon>
        <taxon>BOP clade</taxon>
        <taxon>Pooideae</taxon>
        <taxon>Triticodae</taxon>
        <taxon>Triticeae</taxon>
        <taxon>Triticinae</taxon>
        <taxon>Aegilops</taxon>
    </lineage>
</organism>
<dbReference type="SUPFAM" id="SSF82754">
    <property type="entry name" value="C-terminal, gelsolin-like domain of Sec23/24"/>
    <property type="match status" value="1"/>
</dbReference>